<dbReference type="EMBL" id="CP009512">
    <property type="protein sequence ID" value="AKB64771.1"/>
    <property type="molecule type" value="Genomic_DNA"/>
</dbReference>
<dbReference type="InterPro" id="IPR052019">
    <property type="entry name" value="F420H2_bilvrd_red/Heme_oxyg"/>
</dbReference>
<proteinExistence type="predicted"/>
<dbReference type="Proteomes" id="UP000033097">
    <property type="component" value="Chromosome"/>
</dbReference>
<dbReference type="PATRIC" id="fig|213585.10.peg.1996"/>
<dbReference type="RefSeq" id="WP_015413059.1">
    <property type="nucleotide sequence ID" value="NZ_CP009512.1"/>
</dbReference>
<evidence type="ECO:0000259" key="2">
    <source>
        <dbReference type="Pfam" id="PF01243"/>
    </source>
</evidence>
<protein>
    <submittedName>
        <fullName evidence="3">Putative heme iron utilization protein</fullName>
    </submittedName>
</protein>
<keyword evidence="1" id="KW-0560">Oxidoreductase</keyword>
<dbReference type="HOGENOM" id="CLU_105087_1_0_2"/>
<dbReference type="GeneID" id="24851227"/>
<feature type="domain" description="Pyridoxamine 5'-phosphate oxidase N-terminal" evidence="2">
    <location>
        <begin position="7"/>
        <end position="132"/>
    </location>
</feature>
<dbReference type="PANTHER" id="PTHR35176:SF6">
    <property type="entry name" value="HEME OXYGENASE HI_0854-RELATED"/>
    <property type="match status" value="1"/>
</dbReference>
<dbReference type="AlphaFoldDB" id="A0A0E3LU73"/>
<reference evidence="3 4" key="1">
    <citation type="submission" date="2014-07" db="EMBL/GenBank/DDBJ databases">
        <title>Methanogenic archaea and the global carbon cycle.</title>
        <authorList>
            <person name="Henriksen J.R."/>
            <person name="Luke J."/>
            <person name="Reinhart S."/>
            <person name="Benedict M.N."/>
            <person name="Youngblut N.D."/>
            <person name="Metcalf M.E."/>
            <person name="Whitaker R.J."/>
            <person name="Metcalf W.W."/>
        </authorList>
    </citation>
    <scope>NUCLEOTIDE SEQUENCE [LARGE SCALE GENOMIC DNA]</scope>
    <source>
        <strain evidence="3 4">S-6</strain>
    </source>
</reference>
<dbReference type="InterPro" id="IPR012349">
    <property type="entry name" value="Split_barrel_FMN-bd"/>
</dbReference>
<dbReference type="GO" id="GO:0070967">
    <property type="term" value="F:coenzyme F420 binding"/>
    <property type="evidence" value="ECO:0007669"/>
    <property type="project" value="TreeGrafter"/>
</dbReference>
<organism evidence="3 4">
    <name type="scientific">Methanosarcina mazei S-6</name>
    <dbReference type="NCBI Taxonomy" id="213585"/>
    <lineage>
        <taxon>Archaea</taxon>
        <taxon>Methanobacteriati</taxon>
        <taxon>Methanobacteriota</taxon>
        <taxon>Stenosarchaea group</taxon>
        <taxon>Methanomicrobia</taxon>
        <taxon>Methanosarcinales</taxon>
        <taxon>Methanosarcinaceae</taxon>
        <taxon>Methanosarcina</taxon>
    </lineage>
</organism>
<accession>A0A0E3LU73</accession>
<dbReference type="InterPro" id="IPR011576">
    <property type="entry name" value="Pyridox_Oxase_N"/>
</dbReference>
<evidence type="ECO:0000313" key="4">
    <source>
        <dbReference type="Proteomes" id="UP000033097"/>
    </source>
</evidence>
<dbReference type="STRING" id="213585.MSMAS_1575"/>
<dbReference type="SUPFAM" id="SSF50475">
    <property type="entry name" value="FMN-binding split barrel"/>
    <property type="match status" value="1"/>
</dbReference>
<gene>
    <name evidence="3" type="ORF">MSMAS_1575</name>
</gene>
<dbReference type="GO" id="GO:0005829">
    <property type="term" value="C:cytosol"/>
    <property type="evidence" value="ECO:0007669"/>
    <property type="project" value="TreeGrafter"/>
</dbReference>
<sequence length="146" mass="16706">MTEQIKNKICEYLANHYYLNLATVSPDGRPMAHTMAYVSEREIVYLATNKNTRKVQNIMQNPQVAFTVDEDDPDWFDMKALQVEGKATIVASEEELREVGEIMAAKFPVIADLPPDPDTIMIKIEPAVVYYLDYSIEFGHRESVNF</sequence>
<dbReference type="PANTHER" id="PTHR35176">
    <property type="entry name" value="HEME OXYGENASE HI_0854-RELATED"/>
    <property type="match status" value="1"/>
</dbReference>
<name>A0A0E3LU73_METMZ</name>
<evidence type="ECO:0000256" key="1">
    <source>
        <dbReference type="ARBA" id="ARBA00023002"/>
    </source>
</evidence>
<dbReference type="Gene3D" id="2.30.110.10">
    <property type="entry name" value="Electron Transport, Fmn-binding Protein, Chain A"/>
    <property type="match status" value="1"/>
</dbReference>
<dbReference type="Pfam" id="PF01243">
    <property type="entry name" value="PNPOx_N"/>
    <property type="match status" value="1"/>
</dbReference>
<evidence type="ECO:0000313" key="3">
    <source>
        <dbReference type="EMBL" id="AKB64771.1"/>
    </source>
</evidence>
<dbReference type="GO" id="GO:0016627">
    <property type="term" value="F:oxidoreductase activity, acting on the CH-CH group of donors"/>
    <property type="evidence" value="ECO:0007669"/>
    <property type="project" value="TreeGrafter"/>
</dbReference>
<dbReference type="KEGG" id="mmj:MSMAS_1575"/>